<dbReference type="InterPro" id="IPR036494">
    <property type="entry name" value="Ku_C_sf"/>
</dbReference>
<evidence type="ECO:0000256" key="1">
    <source>
        <dbReference type="ARBA" id="ARBA00004123"/>
    </source>
</evidence>
<protein>
    <recommendedName>
        <fullName evidence="3">DNA helicase</fullName>
        <ecNumber evidence="3">3.6.4.12</ecNumber>
    </recommendedName>
</protein>
<feature type="compositionally biased region" description="Acidic residues" evidence="15">
    <location>
        <begin position="756"/>
        <end position="775"/>
    </location>
</feature>
<keyword evidence="11 17" id="KW-0238">DNA-binding</keyword>
<evidence type="ECO:0000259" key="16">
    <source>
        <dbReference type="SMART" id="SM00559"/>
    </source>
</evidence>
<name>A0A0F7SQR2_PHARH</name>
<comment type="subcellular location">
    <subcellularLocation>
        <location evidence="2">Chromosome</location>
        <location evidence="2">Telomere</location>
    </subcellularLocation>
    <subcellularLocation>
        <location evidence="1">Nucleus</location>
    </subcellularLocation>
</comment>
<accession>A0A0F7SQR2</accession>
<organism evidence="17">
    <name type="scientific">Phaffia rhodozyma</name>
    <name type="common">Yeast</name>
    <name type="synonym">Xanthophyllomyces dendrorhous</name>
    <dbReference type="NCBI Taxonomy" id="264483"/>
    <lineage>
        <taxon>Eukaryota</taxon>
        <taxon>Fungi</taxon>
        <taxon>Dikarya</taxon>
        <taxon>Basidiomycota</taxon>
        <taxon>Agaricomycotina</taxon>
        <taxon>Tremellomycetes</taxon>
        <taxon>Cystofilobasidiales</taxon>
        <taxon>Mrakiaceae</taxon>
        <taxon>Phaffia</taxon>
    </lineage>
</organism>
<evidence type="ECO:0000256" key="2">
    <source>
        <dbReference type="ARBA" id="ARBA00004574"/>
    </source>
</evidence>
<keyword evidence="4" id="KW-0158">Chromosome</keyword>
<keyword evidence="5" id="KW-0547">Nucleotide-binding</keyword>
<keyword evidence="7" id="KW-0378">Hydrolase</keyword>
<evidence type="ECO:0000256" key="13">
    <source>
        <dbReference type="ARBA" id="ARBA00023204"/>
    </source>
</evidence>
<evidence type="ECO:0000256" key="7">
    <source>
        <dbReference type="ARBA" id="ARBA00022801"/>
    </source>
</evidence>
<dbReference type="EC" id="3.6.4.12" evidence="3"/>
<evidence type="ECO:0000256" key="11">
    <source>
        <dbReference type="ARBA" id="ARBA00023125"/>
    </source>
</evidence>
<dbReference type="Gene3D" id="1.25.40.240">
    <property type="entry name" value="Ku, C-terminal domain"/>
    <property type="match status" value="1"/>
</dbReference>
<dbReference type="GO" id="GO:0016301">
    <property type="term" value="F:kinase activity"/>
    <property type="evidence" value="ECO:0007669"/>
    <property type="project" value="UniProtKB-KW"/>
</dbReference>
<evidence type="ECO:0000256" key="4">
    <source>
        <dbReference type="ARBA" id="ARBA00022454"/>
    </source>
</evidence>
<dbReference type="Gene3D" id="1.10.1600.10">
    <property type="match status" value="1"/>
</dbReference>
<dbReference type="AlphaFoldDB" id="A0A0F7SQR2"/>
<dbReference type="GO" id="GO:0000723">
    <property type="term" value="P:telomere maintenance"/>
    <property type="evidence" value="ECO:0007669"/>
    <property type="project" value="TreeGrafter"/>
</dbReference>
<dbReference type="GO" id="GO:0006303">
    <property type="term" value="P:double-strand break repair via nonhomologous end joining"/>
    <property type="evidence" value="ECO:0007669"/>
    <property type="project" value="InterPro"/>
</dbReference>
<dbReference type="SMART" id="SM00559">
    <property type="entry name" value="Ku78"/>
    <property type="match status" value="1"/>
</dbReference>
<evidence type="ECO:0000256" key="9">
    <source>
        <dbReference type="ARBA" id="ARBA00022840"/>
    </source>
</evidence>
<dbReference type="SUPFAM" id="SSF53300">
    <property type="entry name" value="vWA-like"/>
    <property type="match status" value="1"/>
</dbReference>
<keyword evidence="17" id="KW-0418">Kinase</keyword>
<keyword evidence="12" id="KW-0233">DNA recombination</keyword>
<reference evidence="17" key="1">
    <citation type="submission" date="2014-08" db="EMBL/GenBank/DDBJ databases">
        <authorList>
            <person name="Sharma Rahul"/>
            <person name="Thines Marco"/>
        </authorList>
    </citation>
    <scope>NUCLEOTIDE SEQUENCE</scope>
</reference>
<dbReference type="GO" id="GO:0016787">
    <property type="term" value="F:hydrolase activity"/>
    <property type="evidence" value="ECO:0007669"/>
    <property type="project" value="UniProtKB-KW"/>
</dbReference>
<evidence type="ECO:0000313" key="17">
    <source>
        <dbReference type="EMBL" id="CED82830.1"/>
    </source>
</evidence>
<evidence type="ECO:0000256" key="15">
    <source>
        <dbReference type="SAM" id="MobiDB-lite"/>
    </source>
</evidence>
<dbReference type="EMBL" id="LN483142">
    <property type="protein sequence ID" value="CED82830.1"/>
    <property type="molecule type" value="Genomic_DNA"/>
</dbReference>
<sequence length="907" mass="101018">MADRGGYTTHVFVIDCSQPMGALVQDPQQSLPEKRSNPHLHSAVVSKFELAREVVMRKIVSVIMRERKTEHVMVVATGDRTNNPQTQGYEGVDVLFQPATAAKWMVDKVKSLKLGNGTNDGDVLLGLTLALSELDRTAARNRSTWSYEFLALTDASQGALADDLVDHIANCLSKINATVNFSVYGTDDPEWEFIAGPSSFEKTKMFITNEQILSGLIAQNPERIIRTSLDRSVLDARAPSTKTVKPMMNSISLIIGDPDMDVNHEAVTSHLEFNVVIGKKTALVKPPGSKKIAVRQRPGAGVRLGGSQIVTQDSHHDDPEQNPTVKIEQSQTSTFPAGSSSQAVRSVSQSGSSSSTYDGSFQITASLYDVISNPLKPIKKYIVELPRETETDTEAGTETEKDSVKVDRAVEDLTRSHKFGNTWLPISIEDSDIGRFETRKALWLYRFMPAHKFERELEMGEVYQVWANPKSTKSQIEISSLVKAMRTYPKGEVYALFRYTYQENAAPRMMVGKPVYQDGQHGLQLVQVPFADDYRRYWFDSLLHLKDTDGNIVKEHPYLPTDEQNNAIESQPWYHPSKVYNPGLHRVKEAMYHEFTASPDQPICASHPSLTSHLSTPRQLVQAAAKTVQTAVDVFDVHKVVRVKRRNPDEEDEESIDLGEGLDVLIKNRAAARANASSSMANAKAGETFAQSTLDPIPPFLPLERLSGRRRPVGSSEVSIKKQRGSTAGPDLSPDRTIKIPTTAVGDEASDGSITQDEDEDEDMDEEDGREEDREDPISEFDKLIKRDGDNTVFALERLQKDMFRLVQAGSNERALDCLLKLRKESLEGEESPRFNGFIRSLRSTCLSSSTAATNPNLPGFWTFFLSEARSRVNQGQGEEIGLISVNEDSEFRLSDVSEEERVQFLK</sequence>
<dbReference type="GO" id="GO:0003690">
    <property type="term" value="F:double-stranded DNA binding"/>
    <property type="evidence" value="ECO:0007669"/>
    <property type="project" value="TreeGrafter"/>
</dbReference>
<evidence type="ECO:0000256" key="8">
    <source>
        <dbReference type="ARBA" id="ARBA00022806"/>
    </source>
</evidence>
<keyword evidence="9" id="KW-0067">ATP-binding</keyword>
<dbReference type="GO" id="GO:0000781">
    <property type="term" value="C:chromosome, telomeric region"/>
    <property type="evidence" value="ECO:0007669"/>
    <property type="project" value="UniProtKB-SubCell"/>
</dbReference>
<dbReference type="GO" id="GO:0043564">
    <property type="term" value="C:Ku70:Ku80 complex"/>
    <property type="evidence" value="ECO:0007669"/>
    <property type="project" value="TreeGrafter"/>
</dbReference>
<dbReference type="GO" id="GO:0003678">
    <property type="term" value="F:DNA helicase activity"/>
    <property type="evidence" value="ECO:0007669"/>
    <property type="project" value="UniProtKB-EC"/>
</dbReference>
<dbReference type="GO" id="GO:0005524">
    <property type="term" value="F:ATP binding"/>
    <property type="evidence" value="ECO:0007669"/>
    <property type="project" value="UniProtKB-KW"/>
</dbReference>
<keyword evidence="6" id="KW-0227">DNA damage</keyword>
<dbReference type="InterPro" id="IPR014893">
    <property type="entry name" value="Ku_PK_bind"/>
</dbReference>
<evidence type="ECO:0000256" key="12">
    <source>
        <dbReference type="ARBA" id="ARBA00023172"/>
    </source>
</evidence>
<feature type="region of interest" description="Disordered" evidence="15">
    <location>
        <begin position="692"/>
        <end position="781"/>
    </location>
</feature>
<feature type="compositionally biased region" description="Low complexity" evidence="15">
    <location>
        <begin position="337"/>
        <end position="355"/>
    </location>
</feature>
<feature type="compositionally biased region" description="Polar residues" evidence="15">
    <location>
        <begin position="321"/>
        <end position="336"/>
    </location>
</feature>
<dbReference type="Gene3D" id="3.40.50.410">
    <property type="entry name" value="von Willebrand factor, type A domain"/>
    <property type="match status" value="1"/>
</dbReference>
<keyword evidence="14" id="KW-0539">Nucleus</keyword>
<proteinExistence type="predicted"/>
<evidence type="ECO:0000256" key="5">
    <source>
        <dbReference type="ARBA" id="ARBA00022741"/>
    </source>
</evidence>
<keyword evidence="8" id="KW-0347">Helicase</keyword>
<dbReference type="SUPFAM" id="SSF100939">
    <property type="entry name" value="SPOC domain-like"/>
    <property type="match status" value="1"/>
</dbReference>
<dbReference type="Gene3D" id="2.40.290.10">
    <property type="match status" value="1"/>
</dbReference>
<dbReference type="PANTHER" id="PTHR12604">
    <property type="entry name" value="KU AUTOANTIGEN DNA HELICASE"/>
    <property type="match status" value="1"/>
</dbReference>
<evidence type="ECO:0000256" key="3">
    <source>
        <dbReference type="ARBA" id="ARBA00012551"/>
    </source>
</evidence>
<dbReference type="GO" id="GO:0006310">
    <property type="term" value="P:DNA recombination"/>
    <property type="evidence" value="ECO:0007669"/>
    <property type="project" value="UniProtKB-KW"/>
</dbReference>
<dbReference type="GO" id="GO:0042162">
    <property type="term" value="F:telomeric DNA binding"/>
    <property type="evidence" value="ECO:0007669"/>
    <property type="project" value="TreeGrafter"/>
</dbReference>
<dbReference type="Pfam" id="PF02735">
    <property type="entry name" value="Ku"/>
    <property type="match status" value="1"/>
</dbReference>
<dbReference type="InterPro" id="IPR016194">
    <property type="entry name" value="SPOC-like_C_dom_sf"/>
</dbReference>
<evidence type="ECO:0000256" key="10">
    <source>
        <dbReference type="ARBA" id="ARBA00022895"/>
    </source>
</evidence>
<dbReference type="Pfam" id="PF08785">
    <property type="entry name" value="Ku_PK_bind"/>
    <property type="match status" value="1"/>
</dbReference>
<evidence type="ECO:0000256" key="6">
    <source>
        <dbReference type="ARBA" id="ARBA00022763"/>
    </source>
</evidence>
<feature type="domain" description="Ku" evidence="16">
    <location>
        <begin position="405"/>
        <end position="547"/>
    </location>
</feature>
<keyword evidence="13" id="KW-0234">DNA repair</keyword>
<dbReference type="PANTHER" id="PTHR12604:SF4">
    <property type="entry name" value="X-RAY REPAIR CROSS-COMPLEMENTING PROTEIN 5"/>
    <property type="match status" value="1"/>
</dbReference>
<dbReference type="SUPFAM" id="SSF101420">
    <property type="entry name" value="C-terminal domain of Ku80"/>
    <property type="match status" value="1"/>
</dbReference>
<keyword evidence="10" id="KW-0779">Telomere</keyword>
<keyword evidence="17" id="KW-0808">Transferase</keyword>
<dbReference type="InterPro" id="IPR036465">
    <property type="entry name" value="vWFA_dom_sf"/>
</dbReference>
<evidence type="ECO:0000256" key="14">
    <source>
        <dbReference type="ARBA" id="ARBA00023242"/>
    </source>
</evidence>
<dbReference type="InterPro" id="IPR006164">
    <property type="entry name" value="DNA_bd_Ku70/Ku80"/>
</dbReference>
<feature type="region of interest" description="Disordered" evidence="15">
    <location>
        <begin position="310"/>
        <end position="357"/>
    </location>
</feature>